<evidence type="ECO:0000313" key="1">
    <source>
        <dbReference type="EMBL" id="CAK7897045.1"/>
    </source>
</evidence>
<evidence type="ECO:0000313" key="2">
    <source>
        <dbReference type="EMBL" id="CAK7897050.1"/>
    </source>
</evidence>
<proteinExistence type="predicted"/>
<keyword evidence="3" id="KW-1185">Reference proteome</keyword>
<gene>
    <name evidence="1" type="ORF">CAAN4_B07976</name>
    <name evidence="2" type="ORF">CAAN4_B07998</name>
</gene>
<name>A0ABP0EB20_9ASCO</name>
<accession>A0ABP0EB20</accession>
<dbReference type="EMBL" id="OZ004254">
    <property type="protein sequence ID" value="CAK7897050.1"/>
    <property type="molecule type" value="Genomic_DNA"/>
</dbReference>
<dbReference type="EMBL" id="OZ004254">
    <property type="protein sequence ID" value="CAK7897045.1"/>
    <property type="molecule type" value="Genomic_DNA"/>
</dbReference>
<evidence type="ECO:0000313" key="3">
    <source>
        <dbReference type="Proteomes" id="UP001497600"/>
    </source>
</evidence>
<sequence>MHWGSPSRGWSGSAWVSSGSTTTVGPLVDDSHSTPPLLEGLPKVYVTGVHHYGPNINVVLNSIGYICNRSSI</sequence>
<dbReference type="Proteomes" id="UP001497600">
    <property type="component" value="Chromosome B"/>
</dbReference>
<reference evidence="1 3" key="1">
    <citation type="submission" date="2024-01" db="EMBL/GenBank/DDBJ databases">
        <authorList>
            <consortium name="Genoscope - CEA"/>
            <person name="William W."/>
        </authorList>
    </citation>
    <scope>NUCLEOTIDE SEQUENCE [LARGE SCALE GENOMIC DNA]</scope>
    <source>
        <strain evidence="1 3">29B2s-10</strain>
    </source>
</reference>
<protein>
    <submittedName>
        <fullName evidence="1">Uncharacterized protein</fullName>
    </submittedName>
</protein>
<organism evidence="1 3">
    <name type="scientific">[Candida] anglica</name>
    <dbReference type="NCBI Taxonomy" id="148631"/>
    <lineage>
        <taxon>Eukaryota</taxon>
        <taxon>Fungi</taxon>
        <taxon>Dikarya</taxon>
        <taxon>Ascomycota</taxon>
        <taxon>Saccharomycotina</taxon>
        <taxon>Pichiomycetes</taxon>
        <taxon>Debaryomycetaceae</taxon>
        <taxon>Kurtzmaniella</taxon>
    </lineage>
</organism>